<evidence type="ECO:0000256" key="9">
    <source>
        <dbReference type="ARBA" id="ARBA00023286"/>
    </source>
</evidence>
<accession>A0ABR0UY36</accession>
<evidence type="ECO:0000256" key="1">
    <source>
        <dbReference type="ARBA" id="ARBA00004141"/>
    </source>
</evidence>
<name>A0ABR0UY36_REHGL</name>
<dbReference type="EMBL" id="JABTTQ020001873">
    <property type="protein sequence ID" value="KAK6127562.1"/>
    <property type="molecule type" value="Genomic_DNA"/>
</dbReference>
<feature type="signal peptide" evidence="12">
    <location>
        <begin position="1"/>
        <end position="20"/>
    </location>
</feature>
<evidence type="ECO:0000256" key="3">
    <source>
        <dbReference type="ARBA" id="ARBA00022692"/>
    </source>
</evidence>
<keyword evidence="4 11" id="KW-1133">Transmembrane helix</keyword>
<evidence type="ECO:0000256" key="6">
    <source>
        <dbReference type="ARBA" id="ARBA00023136"/>
    </source>
</evidence>
<evidence type="ECO:0000256" key="2">
    <source>
        <dbReference type="ARBA" id="ARBA00022448"/>
    </source>
</evidence>
<evidence type="ECO:0000256" key="7">
    <source>
        <dbReference type="ARBA" id="ARBA00023170"/>
    </source>
</evidence>
<evidence type="ECO:0000256" key="8">
    <source>
        <dbReference type="ARBA" id="ARBA00023180"/>
    </source>
</evidence>
<dbReference type="PANTHER" id="PTHR18966">
    <property type="entry name" value="IONOTROPIC GLUTAMATE RECEPTOR"/>
    <property type="match status" value="1"/>
</dbReference>
<keyword evidence="5" id="KW-0406">Ion transport</keyword>
<evidence type="ECO:0000313" key="14">
    <source>
        <dbReference type="EMBL" id="KAK6127562.1"/>
    </source>
</evidence>
<dbReference type="InterPro" id="IPR028082">
    <property type="entry name" value="Peripla_BP_I"/>
</dbReference>
<dbReference type="InterPro" id="IPR015683">
    <property type="entry name" value="Ionotropic_Glu_rcpt"/>
</dbReference>
<dbReference type="InterPro" id="IPR001320">
    <property type="entry name" value="Iontro_rcpt_C"/>
</dbReference>
<comment type="caution">
    <text evidence="14">The sequence shown here is derived from an EMBL/GenBank/DDBJ whole genome shotgun (WGS) entry which is preliminary data.</text>
</comment>
<dbReference type="SUPFAM" id="SSF53822">
    <property type="entry name" value="Periplasmic binding protein-like I"/>
    <property type="match status" value="1"/>
</dbReference>
<evidence type="ECO:0000256" key="12">
    <source>
        <dbReference type="SAM" id="SignalP"/>
    </source>
</evidence>
<keyword evidence="3 11" id="KW-0812">Transmembrane</keyword>
<gene>
    <name evidence="14" type="ORF">DH2020_038680</name>
</gene>
<evidence type="ECO:0000256" key="10">
    <source>
        <dbReference type="ARBA" id="ARBA00023303"/>
    </source>
</evidence>
<keyword evidence="7" id="KW-0675">Receptor</keyword>
<keyword evidence="9" id="KW-1071">Ligand-gated ion channel</keyword>
<dbReference type="Gene3D" id="3.40.50.2300">
    <property type="match status" value="2"/>
</dbReference>
<keyword evidence="10" id="KW-0407">Ion channel</keyword>
<evidence type="ECO:0000256" key="11">
    <source>
        <dbReference type="SAM" id="Phobius"/>
    </source>
</evidence>
<dbReference type="SUPFAM" id="SSF53850">
    <property type="entry name" value="Periplasmic binding protein-like II"/>
    <property type="match status" value="1"/>
</dbReference>
<feature type="transmembrane region" description="Helical" evidence="11">
    <location>
        <begin position="562"/>
        <end position="585"/>
    </location>
</feature>
<dbReference type="SMART" id="SM00079">
    <property type="entry name" value="PBPe"/>
    <property type="match status" value="1"/>
</dbReference>
<proteinExistence type="predicted"/>
<evidence type="ECO:0000256" key="4">
    <source>
        <dbReference type="ARBA" id="ARBA00022989"/>
    </source>
</evidence>
<keyword evidence="2" id="KW-0813">Transport</keyword>
<keyword evidence="12" id="KW-0732">Signal</keyword>
<protein>
    <recommendedName>
        <fullName evidence="13">Ionotropic glutamate receptor C-terminal domain-containing protein</fullName>
    </recommendedName>
</protein>
<dbReference type="InterPro" id="IPR001828">
    <property type="entry name" value="ANF_lig-bd_rcpt"/>
</dbReference>
<evidence type="ECO:0000259" key="13">
    <source>
        <dbReference type="SMART" id="SM00079"/>
    </source>
</evidence>
<keyword evidence="15" id="KW-1185">Reference proteome</keyword>
<dbReference type="Proteomes" id="UP001318860">
    <property type="component" value="Unassembled WGS sequence"/>
</dbReference>
<keyword evidence="6 11" id="KW-0472">Membrane</keyword>
<evidence type="ECO:0000313" key="15">
    <source>
        <dbReference type="Proteomes" id="UP001318860"/>
    </source>
</evidence>
<evidence type="ECO:0000256" key="5">
    <source>
        <dbReference type="ARBA" id="ARBA00023065"/>
    </source>
</evidence>
<feature type="domain" description="Ionotropic glutamate receptor C-terminal" evidence="13">
    <location>
        <begin position="274"/>
        <end position="561"/>
    </location>
</feature>
<feature type="transmembrane region" description="Helical" evidence="11">
    <location>
        <begin position="379"/>
        <end position="397"/>
    </location>
</feature>
<organism evidence="14 15">
    <name type="scientific">Rehmannia glutinosa</name>
    <name type="common">Chinese foxglove</name>
    <dbReference type="NCBI Taxonomy" id="99300"/>
    <lineage>
        <taxon>Eukaryota</taxon>
        <taxon>Viridiplantae</taxon>
        <taxon>Streptophyta</taxon>
        <taxon>Embryophyta</taxon>
        <taxon>Tracheophyta</taxon>
        <taxon>Spermatophyta</taxon>
        <taxon>Magnoliopsida</taxon>
        <taxon>eudicotyledons</taxon>
        <taxon>Gunneridae</taxon>
        <taxon>Pentapetalae</taxon>
        <taxon>asterids</taxon>
        <taxon>lamiids</taxon>
        <taxon>Lamiales</taxon>
        <taxon>Orobanchaceae</taxon>
        <taxon>Rehmannieae</taxon>
        <taxon>Rehmannia</taxon>
    </lineage>
</organism>
<dbReference type="Gene3D" id="3.40.190.10">
    <property type="entry name" value="Periplasmic binding protein-like II"/>
    <property type="match status" value="3"/>
</dbReference>
<reference evidence="14 15" key="1">
    <citation type="journal article" date="2021" name="Comput. Struct. Biotechnol. J.">
        <title>De novo genome assembly of the potent medicinal plant Rehmannia glutinosa using nanopore technology.</title>
        <authorList>
            <person name="Ma L."/>
            <person name="Dong C."/>
            <person name="Song C."/>
            <person name="Wang X."/>
            <person name="Zheng X."/>
            <person name="Niu Y."/>
            <person name="Chen S."/>
            <person name="Feng W."/>
        </authorList>
    </citation>
    <scope>NUCLEOTIDE SEQUENCE [LARGE SCALE GENOMIC DNA]</scope>
    <source>
        <strain evidence="14">DH-2019</strain>
    </source>
</reference>
<sequence length="620" mass="68948">MKAVIWVLVLLAYGVYTSQSARPDVVNIGSILTFDSIIGKVAKVAIQAAVEDVNSNPDVLKGTELKITMRDCHFSGFSGIIEAIHYMATESVAIIGPQSSVTARALSYLANELHVPLLSFSATDPTLSSLQFPYFVRTSHNDLFQMAAIADIIKYYGWKEVIAIYIDDDYGINGVAALADHLSARSCQISYKAPLRPEANVDDIRDVLVRVALEGSRILVVHTYPETGVDIMAVAKYLGMMEEGYHYKCRYEWRDGNFKFTSDRNLVNPTFEIINVVGTGFRRTGYWSNYSGLSVSLPERPANHSSLKQQLYPVIWPGRRQRSLEEYDAAIGDIAITTNRTRMADFTQPYIESGLVVVAPIRRLPSSAWAFLRPFTREMWCLSGVFVLLGGAVVWILEHRINDDFRGPPRKQVVTILCYTASLTSILTVQQLSSPVKGIQSLLKGDEPIGYQQGSFARDYLVEQLGVQESRLVPLKLPEDYAKALNDGPRHGGVAAIVDERPCAELFLSARCEFSIVGPEFTRNGWGFAFPKDSPLAIDMSTAILTLSENGGSTSIDKLEGLFSLCGLACFVALLMYFTKMIYLFNQRYSEPESSDQSSRSRQLHTFLSFVDEKEEATKA</sequence>
<dbReference type="Pfam" id="PF01094">
    <property type="entry name" value="ANF_receptor"/>
    <property type="match status" value="1"/>
</dbReference>
<comment type="subcellular location">
    <subcellularLocation>
        <location evidence="1">Membrane</location>
        <topology evidence="1">Multi-pass membrane protein</topology>
    </subcellularLocation>
</comment>
<dbReference type="Gene3D" id="1.10.287.70">
    <property type="match status" value="1"/>
</dbReference>
<keyword evidence="8" id="KW-0325">Glycoprotein</keyword>
<feature type="chain" id="PRO_5045200535" description="Ionotropic glutamate receptor C-terminal domain-containing protein" evidence="12">
    <location>
        <begin position="21"/>
        <end position="620"/>
    </location>
</feature>